<accession>A0ABY5BB76</accession>
<dbReference type="Pfam" id="PF02321">
    <property type="entry name" value="OEP"/>
    <property type="match status" value="2"/>
</dbReference>
<keyword evidence="3" id="KW-1134">Transmembrane beta strand</keyword>
<comment type="function">
    <text evidence="7">CyaE is necessary for transport of calmodulin-sensitive adenylate cyclase-hemolysin (cyclolysin).</text>
</comment>
<dbReference type="InterPro" id="IPR003423">
    <property type="entry name" value="OMP_efflux"/>
</dbReference>
<keyword evidence="9" id="KW-0614">Plasmid</keyword>
<dbReference type="Proteomes" id="UP001056386">
    <property type="component" value="Plasmid unnamed1"/>
</dbReference>
<evidence type="ECO:0000313" key="10">
    <source>
        <dbReference type="Proteomes" id="UP001056386"/>
    </source>
</evidence>
<name>A0ABY5BB76_BURGL</name>
<comment type="similarity">
    <text evidence="1 7">Belongs to the outer membrane factor (OMF) (TC 1.B.17) family.</text>
</comment>
<dbReference type="RefSeq" id="WP_153479235.1">
    <property type="nucleotide sequence ID" value="NZ_CP033661.1"/>
</dbReference>
<organism evidence="9 10">
    <name type="scientific">Burkholderia glumae</name>
    <name type="common">Pseudomonas glumae</name>
    <dbReference type="NCBI Taxonomy" id="337"/>
    <lineage>
        <taxon>Bacteria</taxon>
        <taxon>Pseudomonadati</taxon>
        <taxon>Pseudomonadota</taxon>
        <taxon>Betaproteobacteria</taxon>
        <taxon>Burkholderiales</taxon>
        <taxon>Burkholderiaceae</taxon>
        <taxon>Burkholderia</taxon>
    </lineage>
</organism>
<dbReference type="EMBL" id="CP099584">
    <property type="protein sequence ID" value="USS44252.1"/>
    <property type="molecule type" value="Genomic_DNA"/>
</dbReference>
<keyword evidence="2 7" id="KW-0813">Transport</keyword>
<dbReference type="InterPro" id="IPR028351">
    <property type="entry name" value="CyaE"/>
</dbReference>
<dbReference type="Gene3D" id="1.20.1600.10">
    <property type="entry name" value="Outer membrane efflux proteins (OEP)"/>
    <property type="match status" value="1"/>
</dbReference>
<proteinExistence type="inferred from homology"/>
<dbReference type="PIRSF" id="PIRSF001892">
    <property type="entry name" value="CyaE"/>
    <property type="match status" value="1"/>
</dbReference>
<keyword evidence="6 7" id="KW-0998">Cell outer membrane</keyword>
<keyword evidence="5 7" id="KW-0472">Membrane</keyword>
<evidence type="ECO:0000256" key="3">
    <source>
        <dbReference type="ARBA" id="ARBA00022452"/>
    </source>
</evidence>
<sequence>MSAKQKMCALGWMTAWATTISPALAFDPLLTHGSIPSAASAELLPGVTPCSFGAPGNPLKLDEAVERALCHNPKTRQAWADVKAQAAAVGAARAAYLPTLSANWQGVRDNSVTDVNGHPELSSHSNSTVRSEDIQLNWLLLDFGGRSAALRNASDLLAAARATQNATLQDEFASVTKDYFAAQASMGALQAAHDIEVLTGDSMKAAQQRVDRGVAPITDALQAQTQHDEAVFNETKAQGDLQIALGTLSSEMGLTPDMVIEVPSVTSTALPDKAWHESIEQLIDDVKHTHPAVVAAQQTYEAALEKVSQTRAEGLPSISLTGKYSRNNQPATLGLGIPTFPATGHDAFIGVQVSIPLFEGFQRHYQIEQAKAEAEHQEDALDETIRQVALDVWTAYQSLETATQNASHSETLLAISQQAFDAAQHRYLSGVGNILELLNTQTALSNARQRRVQALADWHTAKLQLASKLGRLDMSSIASSGAF</sequence>
<evidence type="ECO:0000256" key="1">
    <source>
        <dbReference type="ARBA" id="ARBA00007613"/>
    </source>
</evidence>
<evidence type="ECO:0000313" key="9">
    <source>
        <dbReference type="EMBL" id="USS44252.1"/>
    </source>
</evidence>
<feature type="signal peptide" evidence="8">
    <location>
        <begin position="1"/>
        <end position="25"/>
    </location>
</feature>
<evidence type="ECO:0000256" key="6">
    <source>
        <dbReference type="ARBA" id="ARBA00023237"/>
    </source>
</evidence>
<geneLocation type="plasmid" evidence="9 10">
    <name>unnamed1</name>
</geneLocation>
<evidence type="ECO:0000256" key="4">
    <source>
        <dbReference type="ARBA" id="ARBA00022692"/>
    </source>
</evidence>
<feature type="chain" id="PRO_5046210916" description="Protein CyaE" evidence="8">
    <location>
        <begin position="26"/>
        <end position="483"/>
    </location>
</feature>
<evidence type="ECO:0000256" key="2">
    <source>
        <dbReference type="ARBA" id="ARBA00022448"/>
    </source>
</evidence>
<keyword evidence="4" id="KW-0812">Transmembrane</keyword>
<keyword evidence="10" id="KW-1185">Reference proteome</keyword>
<dbReference type="InterPro" id="IPR051906">
    <property type="entry name" value="TolC-like"/>
</dbReference>
<dbReference type="SUPFAM" id="SSF56954">
    <property type="entry name" value="Outer membrane efflux proteins (OEP)"/>
    <property type="match status" value="1"/>
</dbReference>
<keyword evidence="7" id="KW-0354">Hemolysis</keyword>
<evidence type="ECO:0000256" key="8">
    <source>
        <dbReference type="SAM" id="SignalP"/>
    </source>
</evidence>
<keyword evidence="7" id="KW-0204">Cytolysis</keyword>
<keyword evidence="8" id="KW-0732">Signal</keyword>
<gene>
    <name evidence="9" type="ORF">NFI99_12475</name>
</gene>
<evidence type="ECO:0000256" key="7">
    <source>
        <dbReference type="PIRNR" id="PIRNR001892"/>
    </source>
</evidence>
<evidence type="ECO:0000256" key="5">
    <source>
        <dbReference type="ARBA" id="ARBA00023136"/>
    </source>
</evidence>
<dbReference type="PANTHER" id="PTHR30026">
    <property type="entry name" value="OUTER MEMBRANE PROTEIN TOLC"/>
    <property type="match status" value="1"/>
</dbReference>
<comment type="subcellular location">
    <subcellularLocation>
        <location evidence="7">Cell outer membrane</location>
        <topology evidence="7">Peripheral membrane protein</topology>
    </subcellularLocation>
</comment>
<reference evidence="9" key="1">
    <citation type="submission" date="2022-06" db="EMBL/GenBank/DDBJ databases">
        <title>Draft genome sequence of Burkholderia glumae strain GR20004 isolated from rice panicle showing bacterial panicle blight.</title>
        <authorList>
            <person name="Choi S.Y."/>
            <person name="Lee Y.H."/>
        </authorList>
    </citation>
    <scope>NUCLEOTIDE SEQUENCE</scope>
    <source>
        <strain evidence="9">GR20004</strain>
        <plasmid evidence="9">unnamed1</plasmid>
    </source>
</reference>
<protein>
    <recommendedName>
        <fullName evidence="7">Protein CyaE</fullName>
    </recommendedName>
</protein>
<dbReference type="PANTHER" id="PTHR30026:SF20">
    <property type="entry name" value="OUTER MEMBRANE PROTEIN TOLC"/>
    <property type="match status" value="1"/>
</dbReference>